<evidence type="ECO:0000256" key="3">
    <source>
        <dbReference type="ARBA" id="ARBA00022795"/>
    </source>
</evidence>
<keyword evidence="2" id="KW-0963">Cytoplasm</keyword>
<protein>
    <recommendedName>
        <fullName evidence="7">Flagellar protein FliT</fullName>
    </recommendedName>
</protein>
<evidence type="ECO:0000313" key="8">
    <source>
        <dbReference type="EMBL" id="SHM96482.1"/>
    </source>
</evidence>
<dbReference type="Pfam" id="PF05400">
    <property type="entry name" value="FliT"/>
    <property type="match status" value="1"/>
</dbReference>
<evidence type="ECO:0000313" key="9">
    <source>
        <dbReference type="Proteomes" id="UP000184184"/>
    </source>
</evidence>
<comment type="subcellular location">
    <subcellularLocation>
        <location evidence="1">Cytoplasm</location>
        <location evidence="1">Cytosol</location>
    </subcellularLocation>
</comment>
<comment type="similarity">
    <text evidence="6">Belongs to the bacillales FliT family.</text>
</comment>
<dbReference type="InterPro" id="IPR008622">
    <property type="entry name" value="FliT"/>
</dbReference>
<keyword evidence="4" id="KW-0143">Chaperone</keyword>
<gene>
    <name evidence="8" type="ORF">SAMN05216179_1440</name>
</gene>
<sequence length="117" mass="13740">MDALKDYIQKTEVMLQILSQPLNNDKRERAISEVTEIIEEREALTKKIKPPFSREDRELGKTAISLDQKLDQELKTVFQHLKKDMRNAKKQSRSNNSYLNPYKSIAHYDGKFLDSKK</sequence>
<reference evidence="8 9" key="1">
    <citation type="submission" date="2016-11" db="EMBL/GenBank/DDBJ databases">
        <authorList>
            <person name="Jaros S."/>
            <person name="Januszkiewicz K."/>
            <person name="Wedrychowicz H."/>
        </authorList>
    </citation>
    <scope>NUCLEOTIDE SEQUENCE [LARGE SCALE GENOMIC DNA]</scope>
    <source>
        <strain evidence="8 9">CGMCC 1.10681</strain>
    </source>
</reference>
<keyword evidence="8" id="KW-0282">Flagellum</keyword>
<proteinExistence type="inferred from homology"/>
<organism evidence="8 9">
    <name type="scientific">Gracilibacillus kekensis</name>
    <dbReference type="NCBI Taxonomy" id="1027249"/>
    <lineage>
        <taxon>Bacteria</taxon>
        <taxon>Bacillati</taxon>
        <taxon>Bacillota</taxon>
        <taxon>Bacilli</taxon>
        <taxon>Bacillales</taxon>
        <taxon>Bacillaceae</taxon>
        <taxon>Gracilibacillus</taxon>
    </lineage>
</organism>
<dbReference type="AlphaFoldDB" id="A0A1M7MZ21"/>
<dbReference type="STRING" id="1027249.SAMN05216179_1440"/>
<keyword evidence="8" id="KW-0969">Cilium</keyword>
<evidence type="ECO:0000256" key="1">
    <source>
        <dbReference type="ARBA" id="ARBA00004514"/>
    </source>
</evidence>
<dbReference type="OrthoDB" id="2353131at2"/>
<comment type="function">
    <text evidence="5">May act as an export chaperone for the filament capping protein FliD.</text>
</comment>
<accession>A0A1M7MZ21</accession>
<evidence type="ECO:0000256" key="2">
    <source>
        <dbReference type="ARBA" id="ARBA00022490"/>
    </source>
</evidence>
<keyword evidence="3" id="KW-1005">Bacterial flagellum biogenesis</keyword>
<dbReference type="Proteomes" id="UP000184184">
    <property type="component" value="Unassembled WGS sequence"/>
</dbReference>
<evidence type="ECO:0000256" key="5">
    <source>
        <dbReference type="ARBA" id="ARBA00093765"/>
    </source>
</evidence>
<evidence type="ECO:0000256" key="7">
    <source>
        <dbReference type="ARBA" id="ARBA00093797"/>
    </source>
</evidence>
<name>A0A1M7MZ21_9BACI</name>
<dbReference type="EMBL" id="FRCZ01000002">
    <property type="protein sequence ID" value="SHM96482.1"/>
    <property type="molecule type" value="Genomic_DNA"/>
</dbReference>
<keyword evidence="9" id="KW-1185">Reference proteome</keyword>
<evidence type="ECO:0000256" key="4">
    <source>
        <dbReference type="ARBA" id="ARBA00023186"/>
    </source>
</evidence>
<evidence type="ECO:0000256" key="6">
    <source>
        <dbReference type="ARBA" id="ARBA00093785"/>
    </source>
</evidence>
<keyword evidence="8" id="KW-0966">Cell projection</keyword>
<dbReference type="RefSeq" id="WP_073201136.1">
    <property type="nucleotide sequence ID" value="NZ_FRCZ01000002.1"/>
</dbReference>